<reference evidence="2 3" key="1">
    <citation type="submission" date="2019-07" db="EMBL/GenBank/DDBJ databases">
        <authorList>
            <person name="Jastrzebski P J."/>
            <person name="Paukszto L."/>
            <person name="Jastrzebski P J."/>
        </authorList>
    </citation>
    <scope>NUCLEOTIDE SEQUENCE [LARGE SCALE GENOMIC DNA]</scope>
    <source>
        <strain evidence="2 3">WMS-il1</strain>
    </source>
</reference>
<dbReference type="PANTHER" id="PTHR21483">
    <property type="entry name" value="RNA POLYMERASE II-ASSOCIATED PROTEIN 1"/>
    <property type="match status" value="1"/>
</dbReference>
<accession>A0A564Y8M8</accession>
<feature type="domain" description="RPAP1/MINIYO-like TPR repeats" evidence="1">
    <location>
        <begin position="170"/>
        <end position="354"/>
    </location>
</feature>
<dbReference type="Proteomes" id="UP000321570">
    <property type="component" value="Unassembled WGS sequence"/>
</dbReference>
<evidence type="ECO:0000313" key="3">
    <source>
        <dbReference type="Proteomes" id="UP000321570"/>
    </source>
</evidence>
<dbReference type="InterPro" id="IPR039913">
    <property type="entry name" value="RPAP1/Rba50"/>
</dbReference>
<organism evidence="2 3">
    <name type="scientific">Hymenolepis diminuta</name>
    <name type="common">Rat tapeworm</name>
    <dbReference type="NCBI Taxonomy" id="6216"/>
    <lineage>
        <taxon>Eukaryota</taxon>
        <taxon>Metazoa</taxon>
        <taxon>Spiralia</taxon>
        <taxon>Lophotrochozoa</taxon>
        <taxon>Platyhelminthes</taxon>
        <taxon>Cestoda</taxon>
        <taxon>Eucestoda</taxon>
        <taxon>Cyclophyllidea</taxon>
        <taxon>Hymenolepididae</taxon>
        <taxon>Hymenolepis</taxon>
    </lineage>
</organism>
<dbReference type="Pfam" id="PF25766">
    <property type="entry name" value="TPR_RPAP1"/>
    <property type="match status" value="1"/>
</dbReference>
<dbReference type="EMBL" id="CABIJS010000111">
    <property type="protein sequence ID" value="VUZ43622.1"/>
    <property type="molecule type" value="Genomic_DNA"/>
</dbReference>
<proteinExistence type="predicted"/>
<name>A0A564Y8M8_HYMDI</name>
<keyword evidence="3" id="KW-1185">Reference proteome</keyword>
<feature type="non-terminal residue" evidence="2">
    <location>
        <position position="1"/>
    </location>
</feature>
<evidence type="ECO:0000313" key="2">
    <source>
        <dbReference type="EMBL" id="VUZ43622.1"/>
    </source>
</evidence>
<gene>
    <name evidence="2" type="ORF">WMSIL1_LOCUS4058</name>
</gene>
<evidence type="ECO:0000259" key="1">
    <source>
        <dbReference type="Pfam" id="PF25766"/>
    </source>
</evidence>
<dbReference type="AlphaFoldDB" id="A0A564Y8M8"/>
<dbReference type="InterPro" id="IPR057989">
    <property type="entry name" value="TPR_RPAP1/MINIYO-like"/>
</dbReference>
<protein>
    <recommendedName>
        <fullName evidence="1">RPAP1/MINIYO-like TPR repeats domain-containing protein</fullName>
    </recommendedName>
</protein>
<dbReference type="GO" id="GO:0006366">
    <property type="term" value="P:transcription by RNA polymerase II"/>
    <property type="evidence" value="ECO:0007669"/>
    <property type="project" value="InterPro"/>
</dbReference>
<dbReference type="PANTHER" id="PTHR21483:SF18">
    <property type="entry name" value="RNA POLYMERASE II-ASSOCIATED PROTEIN 1"/>
    <property type="match status" value="1"/>
</dbReference>
<sequence length="446" mass="50968">DDLWWAAFHLVPCLHFGQEDLFIELLQKIVFPIYDLTPIETSAFSETISNSTVPWPPVHESFSRGLAFHAHKLYGEYFADLFQRRSAKMKDIYKTLKSRPCCDFILPDDWFYMPILEAYFHHARPPTEKDQSQVYFTTDPETYLINATASLGWIRGLLDQQPLLVRKNVFPRGVTAGGHFSRIICAILACQSAGALCFNVAGAIVAELISLLVPRINFEEVDTSPEVHLPLDLISFYDLYTELLEHYAAVSYASPIFANLILLFLRPAALPVSNYRKALWGEHQATLRSLQISPSEVFLPEDVYKGLFEPIETLPEVLRAYASAVCAGIISLNRQPLITLIALHHLSRNIYLTKTVPIHEEFVKLLGTSLRFLGSRRGTQELIDRLRRYKFPSGRIEKVPLSELVQSNRIPVVVSENFKVEDLMEMYEEEGLPSSRRKKWDEFMGN</sequence>